<protein>
    <submittedName>
        <fullName evidence="1">DUF2071 domain-containing protein</fullName>
    </submittedName>
</protein>
<dbReference type="PANTHER" id="PTHR39186:SF1">
    <property type="entry name" value="DUF2071 DOMAIN-CONTAINING PROTEIN"/>
    <property type="match status" value="1"/>
</dbReference>
<gene>
    <name evidence="1" type="ORF">F4V43_09745</name>
</gene>
<dbReference type="AlphaFoldDB" id="A0A5J5GAB7"/>
<comment type="caution">
    <text evidence="1">The sequence shown here is derived from an EMBL/GenBank/DDBJ whole genome shotgun (WGS) entry which is preliminary data.</text>
</comment>
<sequence>MRSIIPAESGLPFRQKEAYPLLNRAILSHTAHRPFPLPAGPWVMKQVWRRLLFAHWPVAREELPPLPDGVELDLWDGVPWISLSPFRVDPLRFRCTPPFPGTGRFLEVNLRTYVKVNGVPGIWFFTLEASRRLAVAGARIGGHLPYHRAQMSEEVKGETVQYQSLRTTGLPSSRGSSGGASQAAVLKTAYRPLSGQVFNALPGSLLHWLSERYRMYSADRQGRLYTVDIHHLPWPLREVDVTIHTDTLTEAYGLNVPAVPAAATYTERLDVLMWPIRRC</sequence>
<evidence type="ECO:0000313" key="2">
    <source>
        <dbReference type="Proteomes" id="UP000367750"/>
    </source>
</evidence>
<evidence type="ECO:0000313" key="1">
    <source>
        <dbReference type="EMBL" id="KAA9004900.1"/>
    </source>
</evidence>
<dbReference type="InterPro" id="IPR023375">
    <property type="entry name" value="ADC_dom_sf"/>
</dbReference>
<dbReference type="Pfam" id="PF09844">
    <property type="entry name" value="DUF2071"/>
    <property type="match status" value="1"/>
</dbReference>
<keyword evidence="2" id="KW-1185">Reference proteome</keyword>
<dbReference type="PANTHER" id="PTHR39186">
    <property type="entry name" value="DUF2071 FAMILY PROTEIN"/>
    <property type="match status" value="1"/>
</dbReference>
<dbReference type="EMBL" id="VYKK01000012">
    <property type="protein sequence ID" value="KAA9004900.1"/>
    <property type="molecule type" value="Genomic_DNA"/>
</dbReference>
<accession>A0A5J5GAB7</accession>
<dbReference type="Proteomes" id="UP000367750">
    <property type="component" value="Unassembled WGS sequence"/>
</dbReference>
<organism evidence="1 2">
    <name type="scientific">Paenibacillus spiritus</name>
    <dbReference type="NCBI Taxonomy" id="2496557"/>
    <lineage>
        <taxon>Bacteria</taxon>
        <taxon>Bacillati</taxon>
        <taxon>Bacillota</taxon>
        <taxon>Bacilli</taxon>
        <taxon>Bacillales</taxon>
        <taxon>Paenibacillaceae</taxon>
        <taxon>Paenibacillus</taxon>
    </lineage>
</organism>
<dbReference type="SUPFAM" id="SSF160104">
    <property type="entry name" value="Acetoacetate decarboxylase-like"/>
    <property type="match status" value="1"/>
</dbReference>
<reference evidence="1 2" key="1">
    <citation type="submission" date="2019-09" db="EMBL/GenBank/DDBJ databases">
        <title>Bacillus ochoae sp. nov., Paenibacillus whitsoniae sp. nov., Paenibacillus spiritus sp. nov. Isolated from the Mars Exploration Rover during spacecraft assembly.</title>
        <authorList>
            <person name="Seuylemezian A."/>
            <person name="Vaishampayan P."/>
        </authorList>
    </citation>
    <scope>NUCLEOTIDE SEQUENCE [LARGE SCALE GENOMIC DNA]</scope>
    <source>
        <strain evidence="1 2">MER_111</strain>
    </source>
</reference>
<name>A0A5J5GAB7_9BACL</name>
<dbReference type="InterPro" id="IPR018644">
    <property type="entry name" value="DUF2071"/>
</dbReference>
<dbReference type="OrthoDB" id="150993at2"/>
<proteinExistence type="predicted"/>